<dbReference type="Proteomes" id="UP000229757">
    <property type="component" value="Chromosome"/>
</dbReference>
<dbReference type="SUPFAM" id="SSF50341">
    <property type="entry name" value="CheW-like"/>
    <property type="match status" value="1"/>
</dbReference>
<sequence length="153" mass="16934">MGIRLGALYLALPGDQISQINLPNDLQRHLNMPYITLAGRRIPVLQVDDQLSQVRAADPHATAGHYIISLAYADASGALVTRFALQVDAVQKLAELHHYPIPTLMQRPNSPLLGLFTDQAQQQGFVTDVQALERFFNHLIETPCDDHDYPLAG</sequence>
<dbReference type="KEGG" id="rfo:REIFOR_01871"/>
<name>A0A2K8KQI7_9GAMM</name>
<organism evidence="1 2">
    <name type="scientific">Reinekea forsetii</name>
    <dbReference type="NCBI Taxonomy" id="1336806"/>
    <lineage>
        <taxon>Bacteria</taxon>
        <taxon>Pseudomonadati</taxon>
        <taxon>Pseudomonadota</taxon>
        <taxon>Gammaproteobacteria</taxon>
        <taxon>Oceanospirillales</taxon>
        <taxon>Saccharospirillaceae</taxon>
        <taxon>Reinekea</taxon>
    </lineage>
</organism>
<evidence type="ECO:0000313" key="1">
    <source>
        <dbReference type="EMBL" id="ATX77008.1"/>
    </source>
</evidence>
<evidence type="ECO:0008006" key="3">
    <source>
        <dbReference type="Google" id="ProtNLM"/>
    </source>
</evidence>
<gene>
    <name evidence="1" type="ORF">REIFOR_01871</name>
</gene>
<dbReference type="EMBL" id="CP011797">
    <property type="protein sequence ID" value="ATX77008.1"/>
    <property type="molecule type" value="Genomic_DNA"/>
</dbReference>
<dbReference type="InterPro" id="IPR036061">
    <property type="entry name" value="CheW-like_dom_sf"/>
</dbReference>
<accession>A0A2K8KQI7</accession>
<protein>
    <recommendedName>
        <fullName evidence="3">CheW-like domain-containing protein</fullName>
    </recommendedName>
</protein>
<dbReference type="GO" id="GO:0006935">
    <property type="term" value="P:chemotaxis"/>
    <property type="evidence" value="ECO:0007669"/>
    <property type="project" value="InterPro"/>
</dbReference>
<keyword evidence="2" id="KW-1185">Reference proteome</keyword>
<dbReference type="AlphaFoldDB" id="A0A2K8KQI7"/>
<proteinExistence type="predicted"/>
<dbReference type="GO" id="GO:0007165">
    <property type="term" value="P:signal transduction"/>
    <property type="evidence" value="ECO:0007669"/>
    <property type="project" value="InterPro"/>
</dbReference>
<reference evidence="1 2" key="1">
    <citation type="journal article" date="2017" name="Environ. Microbiol.">
        <title>Genomic and physiological analyses of 'Reinekea forsetii' reveal a versatile opportunistic lifestyle during spring algae blooms.</title>
        <authorList>
            <person name="Avci B."/>
            <person name="Hahnke R.L."/>
            <person name="Chafee M."/>
            <person name="Fischer T."/>
            <person name="Gruber-Vodicka H."/>
            <person name="Tegetmeyer H.E."/>
            <person name="Harder J."/>
            <person name="Fuchs B.M."/>
            <person name="Amann R.I."/>
            <person name="Teeling H."/>
        </authorList>
    </citation>
    <scope>NUCLEOTIDE SEQUENCE [LARGE SCALE GENOMIC DNA]</scope>
    <source>
        <strain evidence="1 2">Hel1_31_D35</strain>
    </source>
</reference>
<evidence type="ECO:0000313" key="2">
    <source>
        <dbReference type="Proteomes" id="UP000229757"/>
    </source>
</evidence>